<dbReference type="GO" id="GO:0043093">
    <property type="term" value="P:FtsZ-dependent cytokinesis"/>
    <property type="evidence" value="ECO:0007669"/>
    <property type="project" value="UniProtKB-UniRule"/>
</dbReference>
<feature type="repeat" description="TPR" evidence="2">
    <location>
        <begin position="235"/>
        <end position="268"/>
    </location>
</feature>
<proteinExistence type="inferred from homology"/>
<keyword evidence="1" id="KW-0175">Coiled coil</keyword>
<evidence type="ECO:0000256" key="2">
    <source>
        <dbReference type="PROSITE-ProRule" id="PRU00339"/>
    </source>
</evidence>
<dbReference type="KEGG" id="acu:Atc_2805"/>
<dbReference type="HOGENOM" id="CLU_044315_2_1_6"/>
<dbReference type="Pfam" id="PF13432">
    <property type="entry name" value="TPR_16"/>
    <property type="match status" value="1"/>
</dbReference>
<dbReference type="PROSITE" id="PS50005">
    <property type="entry name" value="TPR"/>
    <property type="match status" value="1"/>
</dbReference>
<dbReference type="Gene3D" id="1.20.5.110">
    <property type="match status" value="1"/>
</dbReference>
<dbReference type="SUPFAM" id="SSF48452">
    <property type="entry name" value="TPR-like"/>
    <property type="match status" value="1"/>
</dbReference>
<comment type="subcellular location">
    <subcellularLocation>
        <location evidence="1">Periplasm</location>
    </subcellularLocation>
</comment>
<gene>
    <name evidence="1" type="primary">cpoB</name>
    <name evidence="3" type="ordered locus">Atc_2805</name>
</gene>
<organism evidence="3 4">
    <name type="scientific">Acidithiobacillus caldus (strain SM-1)</name>
    <dbReference type="NCBI Taxonomy" id="990288"/>
    <lineage>
        <taxon>Bacteria</taxon>
        <taxon>Pseudomonadati</taxon>
        <taxon>Pseudomonadota</taxon>
        <taxon>Acidithiobacillia</taxon>
        <taxon>Acidithiobacillales</taxon>
        <taxon>Acidithiobacillaceae</taxon>
        <taxon>Acidithiobacillus</taxon>
    </lineage>
</organism>
<keyword evidence="1" id="KW-0732">Signal</keyword>
<keyword evidence="2" id="KW-0802">TPR repeat</keyword>
<keyword evidence="1" id="KW-0131">Cell cycle</keyword>
<comment type="function">
    <text evidence="1">Mediates coordination of peptidoglycan synthesis and outer membrane constriction during cell division.</text>
</comment>
<dbReference type="Proteomes" id="UP000006135">
    <property type="component" value="Chromosome"/>
</dbReference>
<dbReference type="Gene3D" id="1.25.40.10">
    <property type="entry name" value="Tetratricopeptide repeat domain"/>
    <property type="match status" value="1"/>
</dbReference>
<accession>F9ZTW7</accession>
<keyword evidence="1" id="KW-0574">Periplasm</keyword>
<sequence length="283" mass="30165">MSQGGLLMTNTTRLLLVLGLGAFSPMVWAQSTSEQLLQLRQEVSVLQGEVNSLIAVQKAERGSQSALADLVNRSQRMEAEIRDLRGELESKTHALEQQQKATEQRLNSLAAAMATVAPATSADLSAAPVASVSSAAQGTKTSNALASALGDASESSVPGLGQADYQRAFDLLRAGKYGSAVTALQDFIRKYPQSSLVVNAYYWLGQAQYVLGQNDAAIKSLSTVENQYAQSSLAPEAMLRLAEVYQATGQATKARAVLNKVLKQYPSTPSAQKAQARLQAMSR</sequence>
<dbReference type="InterPro" id="IPR034706">
    <property type="entry name" value="CpoB"/>
</dbReference>
<dbReference type="STRING" id="990288.Atc_2805"/>
<dbReference type="InterPro" id="IPR014162">
    <property type="entry name" value="CpoB_C"/>
</dbReference>
<keyword evidence="1" id="KW-0132">Cell division</keyword>
<evidence type="ECO:0000313" key="4">
    <source>
        <dbReference type="Proteomes" id="UP000006135"/>
    </source>
</evidence>
<dbReference type="EMBL" id="CP002573">
    <property type="protein sequence ID" value="AEK59451.1"/>
    <property type="molecule type" value="Genomic_DNA"/>
</dbReference>
<dbReference type="InterPro" id="IPR019734">
    <property type="entry name" value="TPR_rpt"/>
</dbReference>
<evidence type="ECO:0000313" key="3">
    <source>
        <dbReference type="EMBL" id="AEK59451.1"/>
    </source>
</evidence>
<dbReference type="Pfam" id="PF14559">
    <property type="entry name" value="TPR_19"/>
    <property type="match status" value="1"/>
</dbReference>
<dbReference type="AlphaFoldDB" id="F9ZTW7"/>
<dbReference type="NCBIfam" id="TIGR02795">
    <property type="entry name" value="tol_pal_ybgF"/>
    <property type="match status" value="1"/>
</dbReference>
<protein>
    <recommendedName>
        <fullName evidence="1">Cell division coordinator CpoB</fullName>
    </recommendedName>
</protein>
<name>F9ZTW7_ACICS</name>
<evidence type="ECO:0000256" key="1">
    <source>
        <dbReference type="HAMAP-Rule" id="MF_02066"/>
    </source>
</evidence>
<dbReference type="GO" id="GO:0030288">
    <property type="term" value="C:outer membrane-bounded periplasmic space"/>
    <property type="evidence" value="ECO:0007669"/>
    <property type="project" value="UniProtKB-UniRule"/>
</dbReference>
<dbReference type="InterPro" id="IPR011990">
    <property type="entry name" value="TPR-like_helical_dom_sf"/>
</dbReference>
<feature type="coiled-coil region" evidence="1">
    <location>
        <begin position="29"/>
        <end position="101"/>
    </location>
</feature>
<dbReference type="HAMAP" id="MF_02066">
    <property type="entry name" value="CpoB"/>
    <property type="match status" value="1"/>
</dbReference>
<reference evidence="3 4" key="1">
    <citation type="journal article" date="2011" name="J. Genet. Genomics">
        <title>Unraveling the Acidithiobacillus caldus complete genome and its central metabolisms for carbon assimilation.</title>
        <authorList>
            <person name="You X.Y."/>
            <person name="Guo X."/>
            <person name="Zheng H.J."/>
            <person name="Zhang M.J."/>
            <person name="Liu L.J."/>
            <person name="Zhu Y.Q."/>
            <person name="Zhu B."/>
            <person name="Wang S.Y."/>
            <person name="Zhao G.P."/>
            <person name="Poetsch A."/>
            <person name="Jiang C.Y."/>
            <person name="Liu S.J."/>
        </authorList>
    </citation>
    <scope>NUCLEOTIDE SEQUENCE [LARGE SCALE GENOMIC DNA]</scope>
    <source>
        <strain evidence="3 4">SM-1</strain>
    </source>
</reference>
<keyword evidence="4" id="KW-1185">Reference proteome</keyword>
<comment type="similarity">
    <text evidence="1">Belongs to the CpoB family.</text>
</comment>